<organism evidence="2 3">
    <name type="scientific">Oceanobacter antarcticus</name>
    <dbReference type="NCBI Taxonomy" id="3133425"/>
    <lineage>
        <taxon>Bacteria</taxon>
        <taxon>Pseudomonadati</taxon>
        <taxon>Pseudomonadota</taxon>
        <taxon>Gammaproteobacteria</taxon>
        <taxon>Oceanospirillales</taxon>
        <taxon>Oceanospirillaceae</taxon>
        <taxon>Oceanobacter</taxon>
    </lineage>
</organism>
<dbReference type="SUPFAM" id="SSF49777">
    <property type="entry name" value="PEBP-like"/>
    <property type="match status" value="1"/>
</dbReference>
<evidence type="ECO:0000313" key="3">
    <source>
        <dbReference type="Proteomes" id="UP001620597"/>
    </source>
</evidence>
<gene>
    <name evidence="2" type="ORF">WG929_16560</name>
</gene>
<comment type="caution">
    <text evidence="2">The sequence shown here is derived from an EMBL/GenBank/DDBJ whole genome shotgun (WGS) entry which is preliminary data.</text>
</comment>
<dbReference type="Pfam" id="PF01161">
    <property type="entry name" value="PBP"/>
    <property type="match status" value="1"/>
</dbReference>
<reference evidence="2 3" key="1">
    <citation type="submission" date="2024-03" db="EMBL/GenBank/DDBJ databases">
        <title>High-quality draft genome sequence of Oceanobacter sp. wDCs-4.</title>
        <authorList>
            <person name="Dong C."/>
        </authorList>
    </citation>
    <scope>NUCLEOTIDE SEQUENCE [LARGE SCALE GENOMIC DNA]</scope>
    <source>
        <strain evidence="3">wDCs-4</strain>
    </source>
</reference>
<evidence type="ECO:0000256" key="1">
    <source>
        <dbReference type="SAM" id="SignalP"/>
    </source>
</evidence>
<dbReference type="PANTHER" id="PTHR30289">
    <property type="entry name" value="UNCHARACTERIZED PROTEIN YBCL-RELATED"/>
    <property type="match status" value="1"/>
</dbReference>
<dbReference type="PANTHER" id="PTHR30289:SF1">
    <property type="entry name" value="PEBP (PHOSPHATIDYLETHANOLAMINE-BINDING PROTEIN) FAMILY PROTEIN"/>
    <property type="match status" value="1"/>
</dbReference>
<dbReference type="GO" id="GO:0004860">
    <property type="term" value="F:protein kinase inhibitor activity"/>
    <property type="evidence" value="ECO:0007669"/>
    <property type="project" value="UniProtKB-KW"/>
</dbReference>
<feature type="signal peptide" evidence="1">
    <location>
        <begin position="1"/>
        <end position="30"/>
    </location>
</feature>
<protein>
    <submittedName>
        <fullName evidence="2">YbhB/YbcL family Raf kinase inhibitor-like protein</fullName>
    </submittedName>
</protein>
<accession>A0ABW8NM18</accession>
<dbReference type="RefSeq" id="WP_416206993.1">
    <property type="nucleotide sequence ID" value="NZ_JBBKTX010000023.1"/>
</dbReference>
<dbReference type="CDD" id="cd00865">
    <property type="entry name" value="PEBP_bact_arch"/>
    <property type="match status" value="1"/>
</dbReference>
<dbReference type="InterPro" id="IPR036610">
    <property type="entry name" value="PEBP-like_sf"/>
</dbReference>
<name>A0ABW8NM18_9GAMM</name>
<dbReference type="Proteomes" id="UP001620597">
    <property type="component" value="Unassembled WGS sequence"/>
</dbReference>
<dbReference type="EMBL" id="JBBKTX010000023">
    <property type="protein sequence ID" value="MFK4754025.1"/>
    <property type="molecule type" value="Genomic_DNA"/>
</dbReference>
<proteinExistence type="predicted"/>
<dbReference type="InterPro" id="IPR005247">
    <property type="entry name" value="YbhB_YbcL/LppC-like"/>
</dbReference>
<sequence length="195" mass="20846">MSICSSSYKKMALLTISALGIATAALSAHADGSSFGFRSPTIEPESRLSVRNVYSGFGCTGDNVSPALEWFNPPEATQSFAITVYDPDAPTGSGWWHWQVFNLPADSHALEEDAGAEHSILLPASAQQGRNDYGSHAFGGACPPAGDQPHRYQFTLFALDQPSLDIPEDASAALVGFMLNAHAIDKAAFTLYYSR</sequence>
<dbReference type="InterPro" id="IPR008914">
    <property type="entry name" value="PEBP"/>
</dbReference>
<dbReference type="Gene3D" id="3.90.280.10">
    <property type="entry name" value="PEBP-like"/>
    <property type="match status" value="1"/>
</dbReference>
<keyword evidence="1" id="KW-0732">Signal</keyword>
<keyword evidence="2" id="KW-0649">Protein kinase inhibitor</keyword>
<evidence type="ECO:0000313" key="2">
    <source>
        <dbReference type="EMBL" id="MFK4754025.1"/>
    </source>
</evidence>
<dbReference type="NCBIfam" id="TIGR00481">
    <property type="entry name" value="YbhB/YbcL family Raf kinase inhibitor-like protein"/>
    <property type="match status" value="1"/>
</dbReference>
<feature type="chain" id="PRO_5046284139" evidence="1">
    <location>
        <begin position="31"/>
        <end position="195"/>
    </location>
</feature>
<keyword evidence="3" id="KW-1185">Reference proteome</keyword>